<feature type="chain" id="PRO_5031100906" evidence="1">
    <location>
        <begin position="25"/>
        <end position="315"/>
    </location>
</feature>
<evidence type="ECO:0000256" key="1">
    <source>
        <dbReference type="SAM" id="SignalP"/>
    </source>
</evidence>
<keyword evidence="3" id="KW-1185">Reference proteome</keyword>
<dbReference type="RefSeq" id="WP_173198630.1">
    <property type="nucleotide sequence ID" value="NZ_JABFCX010000002.1"/>
</dbReference>
<dbReference type="EMBL" id="JABFCX010000002">
    <property type="protein sequence ID" value="NNU16425.1"/>
    <property type="molecule type" value="Genomic_DNA"/>
</dbReference>
<name>A0A7Y3RMN0_9PROT</name>
<dbReference type="Proteomes" id="UP000536835">
    <property type="component" value="Unassembled WGS sequence"/>
</dbReference>
<dbReference type="Pfam" id="PF11306">
    <property type="entry name" value="DUF3108"/>
    <property type="match status" value="1"/>
</dbReference>
<protein>
    <submittedName>
        <fullName evidence="2">DUF3108 domain-containing protein</fullName>
    </submittedName>
</protein>
<reference evidence="2 3" key="1">
    <citation type="submission" date="2020-05" db="EMBL/GenBank/DDBJ databases">
        <title>Parvularcula mediterraneae sp. nov., isolated from polypropylene straw from shallow seawater of the seashore of Laganas in Zakynthos island, Greece.</title>
        <authorList>
            <person name="Szabo I."/>
            <person name="Al-Omari J."/>
            <person name="Rado J."/>
            <person name="Szerdahelyi G.S."/>
        </authorList>
    </citation>
    <scope>NUCLEOTIDE SEQUENCE [LARGE SCALE GENOMIC DNA]</scope>
    <source>
        <strain evidence="2 3">ZS-1/3</strain>
    </source>
</reference>
<accession>A0A7Y3RMN0</accession>
<feature type="signal peptide" evidence="1">
    <location>
        <begin position="1"/>
        <end position="24"/>
    </location>
</feature>
<comment type="caution">
    <text evidence="2">The sequence shown here is derived from an EMBL/GenBank/DDBJ whole genome shotgun (WGS) entry which is preliminary data.</text>
</comment>
<evidence type="ECO:0000313" key="3">
    <source>
        <dbReference type="Proteomes" id="UP000536835"/>
    </source>
</evidence>
<keyword evidence="1" id="KW-0732">Signal</keyword>
<evidence type="ECO:0000313" key="2">
    <source>
        <dbReference type="EMBL" id="NNU16425.1"/>
    </source>
</evidence>
<sequence length="315" mass="34661">MSKVRSTMVRAAACSLLALGAASAVVSDTGPYPDPGTEAWKKLFAVDPTETPLGEAPFDIGRGVTYNTTLKGELAGLDIGRVFLDVKVTDKGYRVDYKMEQRGIARWFSDGEAVAVAEGLFAPQSSDIVSSYYYNHDFNGEDDQQRTEIYREAEAERYRLWALPEYNFREPVSVEQAEDAVDPLAALVALAFTPVAEGGEPCDRAVPVLDGRRRFDLVMEPDGQEYISKNGPGRFKGDAYKCRLFQKKVAGYKENDRGDIDGEIWVYMAEVPEAARSKHLAYVPVKIVARSGIIGASLQAKRPKLIADDGTVTEL</sequence>
<dbReference type="InterPro" id="IPR021457">
    <property type="entry name" value="DUF3108"/>
</dbReference>
<organism evidence="2 3">
    <name type="scientific">Parvularcula mediterranea</name>
    <dbReference type="NCBI Taxonomy" id="2732508"/>
    <lineage>
        <taxon>Bacteria</taxon>
        <taxon>Pseudomonadati</taxon>
        <taxon>Pseudomonadota</taxon>
        <taxon>Alphaproteobacteria</taxon>
        <taxon>Parvularculales</taxon>
        <taxon>Parvularculaceae</taxon>
        <taxon>Parvularcula</taxon>
    </lineage>
</organism>
<gene>
    <name evidence="2" type="ORF">HK107_08840</name>
</gene>
<proteinExistence type="predicted"/>
<dbReference type="AlphaFoldDB" id="A0A7Y3RMN0"/>